<feature type="compositionally biased region" description="Polar residues" evidence="1">
    <location>
        <begin position="65"/>
        <end position="79"/>
    </location>
</feature>
<feature type="compositionally biased region" description="Basic and acidic residues" evidence="1">
    <location>
        <begin position="13"/>
        <end position="28"/>
    </location>
</feature>
<feature type="compositionally biased region" description="Polar residues" evidence="1">
    <location>
        <begin position="36"/>
        <end position="52"/>
    </location>
</feature>
<organism evidence="2 3">
    <name type="scientific">Nyssa sinensis</name>
    <dbReference type="NCBI Taxonomy" id="561372"/>
    <lineage>
        <taxon>Eukaryota</taxon>
        <taxon>Viridiplantae</taxon>
        <taxon>Streptophyta</taxon>
        <taxon>Embryophyta</taxon>
        <taxon>Tracheophyta</taxon>
        <taxon>Spermatophyta</taxon>
        <taxon>Magnoliopsida</taxon>
        <taxon>eudicotyledons</taxon>
        <taxon>Gunneridae</taxon>
        <taxon>Pentapetalae</taxon>
        <taxon>asterids</taxon>
        <taxon>Cornales</taxon>
        <taxon>Nyssaceae</taxon>
        <taxon>Nyssa</taxon>
    </lineage>
</organism>
<name>A0A5J4ZDZ3_9ASTE</name>
<dbReference type="OrthoDB" id="1939285at2759"/>
<proteinExistence type="predicted"/>
<evidence type="ECO:0000313" key="2">
    <source>
        <dbReference type="EMBL" id="KAA8516835.1"/>
    </source>
</evidence>
<feature type="region of interest" description="Disordered" evidence="1">
    <location>
        <begin position="1"/>
        <end position="92"/>
    </location>
</feature>
<reference evidence="2 3" key="1">
    <citation type="submission" date="2019-09" db="EMBL/GenBank/DDBJ databases">
        <title>A chromosome-level genome assembly of the Chinese tupelo Nyssa sinensis.</title>
        <authorList>
            <person name="Yang X."/>
            <person name="Kang M."/>
            <person name="Yang Y."/>
            <person name="Xiong H."/>
            <person name="Wang M."/>
            <person name="Zhang Z."/>
            <person name="Wang Z."/>
            <person name="Wu H."/>
            <person name="Ma T."/>
            <person name="Liu J."/>
            <person name="Xi Z."/>
        </authorList>
    </citation>
    <scope>NUCLEOTIDE SEQUENCE [LARGE SCALE GENOMIC DNA]</scope>
    <source>
        <strain evidence="2">J267</strain>
        <tissue evidence="2">Leaf</tissue>
    </source>
</reference>
<accession>A0A5J4ZDZ3</accession>
<evidence type="ECO:0000256" key="1">
    <source>
        <dbReference type="SAM" id="MobiDB-lite"/>
    </source>
</evidence>
<sequence>MKSQSKLQPQESKANKTEEKPVKLRQETTETEGQDQKTSAGESKECQIQSVNPLELEDRMDPVSEKNSAQDNGANSGSANPEIMPAEVTVGG</sequence>
<feature type="compositionally biased region" description="Polar residues" evidence="1">
    <location>
        <begin position="1"/>
        <end position="12"/>
    </location>
</feature>
<protein>
    <submittedName>
        <fullName evidence="2">Uncharacterized protein</fullName>
    </submittedName>
</protein>
<dbReference type="EMBL" id="CM018051">
    <property type="protein sequence ID" value="KAA8516835.1"/>
    <property type="molecule type" value="Genomic_DNA"/>
</dbReference>
<gene>
    <name evidence="2" type="ORF">F0562_017347</name>
</gene>
<dbReference type="AlphaFoldDB" id="A0A5J4ZDZ3"/>
<evidence type="ECO:0000313" key="3">
    <source>
        <dbReference type="Proteomes" id="UP000325577"/>
    </source>
</evidence>
<keyword evidence="3" id="KW-1185">Reference proteome</keyword>
<dbReference type="Proteomes" id="UP000325577">
    <property type="component" value="Linkage Group LG8"/>
</dbReference>